<name>A0AAW1SN11_9CHLO</name>
<evidence type="ECO:0000313" key="3">
    <source>
        <dbReference type="Proteomes" id="UP001485043"/>
    </source>
</evidence>
<feature type="compositionally biased region" description="Low complexity" evidence="1">
    <location>
        <begin position="87"/>
        <end position="99"/>
    </location>
</feature>
<reference evidence="2 3" key="1">
    <citation type="journal article" date="2024" name="Nat. Commun.">
        <title>Phylogenomics reveals the evolutionary origins of lichenization in chlorophyte algae.</title>
        <authorList>
            <person name="Puginier C."/>
            <person name="Libourel C."/>
            <person name="Otte J."/>
            <person name="Skaloud P."/>
            <person name="Haon M."/>
            <person name="Grisel S."/>
            <person name="Petersen M."/>
            <person name="Berrin J.G."/>
            <person name="Delaux P.M."/>
            <person name="Dal Grande F."/>
            <person name="Keller J."/>
        </authorList>
    </citation>
    <scope>NUCLEOTIDE SEQUENCE [LARGE SCALE GENOMIC DNA]</scope>
    <source>
        <strain evidence="2 3">SAG 2523</strain>
    </source>
</reference>
<evidence type="ECO:0000313" key="2">
    <source>
        <dbReference type="EMBL" id="KAK9850951.1"/>
    </source>
</evidence>
<feature type="region of interest" description="Disordered" evidence="1">
    <location>
        <begin position="84"/>
        <end position="156"/>
    </location>
</feature>
<dbReference type="EMBL" id="JALJOV010001267">
    <property type="protein sequence ID" value="KAK9850951.1"/>
    <property type="molecule type" value="Genomic_DNA"/>
</dbReference>
<dbReference type="Proteomes" id="UP001485043">
    <property type="component" value="Unassembled WGS sequence"/>
</dbReference>
<comment type="caution">
    <text evidence="2">The sequence shown here is derived from an EMBL/GenBank/DDBJ whole genome shotgun (WGS) entry which is preliminary data.</text>
</comment>
<evidence type="ECO:0000256" key="1">
    <source>
        <dbReference type="SAM" id="MobiDB-lite"/>
    </source>
</evidence>
<organism evidence="2 3">
    <name type="scientific">Apatococcus fuscideae</name>
    <dbReference type="NCBI Taxonomy" id="2026836"/>
    <lineage>
        <taxon>Eukaryota</taxon>
        <taxon>Viridiplantae</taxon>
        <taxon>Chlorophyta</taxon>
        <taxon>core chlorophytes</taxon>
        <taxon>Trebouxiophyceae</taxon>
        <taxon>Chlorellales</taxon>
        <taxon>Chlorellaceae</taxon>
        <taxon>Apatococcus</taxon>
    </lineage>
</organism>
<proteinExistence type="predicted"/>
<dbReference type="AlphaFoldDB" id="A0AAW1SN11"/>
<sequence length="156" mass="16935">MEFLKSRLAGLSRIASSGLGASNTDECPLHVEEERLARAELALAQSEARRRLHCDPVELAKAVLDPHQNGLPYKPPAFSERLAGDQATAALAPTAASSETTDHPSSQGMIAEEGLKQDRAWKLKRRRSQQHIAGSSRGQDVEPESLEALKSISDTR</sequence>
<protein>
    <submittedName>
        <fullName evidence="2">Uncharacterized protein</fullName>
    </submittedName>
</protein>
<accession>A0AAW1SN11</accession>
<keyword evidence="3" id="KW-1185">Reference proteome</keyword>
<gene>
    <name evidence="2" type="ORF">WJX84_006821</name>
</gene>